<reference evidence="1 2" key="2">
    <citation type="journal article" date="2010" name="Stand. Genomic Sci.">
        <title>Complete genome sequence of Desulfohalobium retbaense type strain (HR(100)).</title>
        <authorList>
            <person name="Spring S."/>
            <person name="Nolan M."/>
            <person name="Lapidus A."/>
            <person name="Glavina Del Rio T."/>
            <person name="Copeland A."/>
            <person name="Tice H."/>
            <person name="Cheng J.F."/>
            <person name="Lucas S."/>
            <person name="Land M."/>
            <person name="Chen F."/>
            <person name="Bruce D."/>
            <person name="Goodwin L."/>
            <person name="Pitluck S."/>
            <person name="Ivanova N."/>
            <person name="Mavromatis K."/>
            <person name="Mikhailova N."/>
            <person name="Pati A."/>
            <person name="Chen A."/>
            <person name="Palaniappan K."/>
            <person name="Hauser L."/>
            <person name="Chang Y.J."/>
            <person name="Jeffries C.D."/>
            <person name="Munk C."/>
            <person name="Kiss H."/>
            <person name="Chain P."/>
            <person name="Han C."/>
            <person name="Brettin T."/>
            <person name="Detter J.C."/>
            <person name="Schuler E."/>
            <person name="Goker M."/>
            <person name="Rohde M."/>
            <person name="Bristow J."/>
            <person name="Eisen J.A."/>
            <person name="Markowitz V."/>
            <person name="Hugenholtz P."/>
            <person name="Kyrpides N.C."/>
            <person name="Klenk H.P."/>
        </authorList>
    </citation>
    <scope>NUCLEOTIDE SEQUENCE [LARGE SCALE GENOMIC DNA]</scope>
    <source>
        <strain evidence="2">ATCC 49802 / DSM 20745 / S 6022</strain>
    </source>
</reference>
<dbReference type="AlphaFoldDB" id="D1C9G6"/>
<dbReference type="OrthoDB" id="424525at2"/>
<keyword evidence="2" id="KW-1185">Reference proteome</keyword>
<dbReference type="Proteomes" id="UP000002027">
    <property type="component" value="Chromosome 2"/>
</dbReference>
<reference evidence="2" key="1">
    <citation type="submission" date="2009-11" db="EMBL/GenBank/DDBJ databases">
        <title>The complete chromosome 2 of Sphaerobacter thermophilus DSM 20745.</title>
        <authorList>
            <person name="Lucas S."/>
            <person name="Copeland A."/>
            <person name="Lapidus A."/>
            <person name="Glavina del Rio T."/>
            <person name="Dalin E."/>
            <person name="Tice H."/>
            <person name="Bruce D."/>
            <person name="Goodwin L."/>
            <person name="Pitluck S."/>
            <person name="Kyrpides N."/>
            <person name="Mavromatis K."/>
            <person name="Ivanova N."/>
            <person name="Mikhailova N."/>
            <person name="LaButti K.M."/>
            <person name="Clum A."/>
            <person name="Sun H.I."/>
            <person name="Brettin T."/>
            <person name="Detter J.C."/>
            <person name="Han C."/>
            <person name="Larimer F."/>
            <person name="Land M."/>
            <person name="Hauser L."/>
            <person name="Markowitz V."/>
            <person name="Cheng J.F."/>
            <person name="Hugenholtz P."/>
            <person name="Woyke T."/>
            <person name="Wu D."/>
            <person name="Steenblock K."/>
            <person name="Schneider S."/>
            <person name="Pukall R."/>
            <person name="Goeker M."/>
            <person name="Klenk H.P."/>
            <person name="Eisen J.A."/>
        </authorList>
    </citation>
    <scope>NUCLEOTIDE SEQUENCE [LARGE SCALE GENOMIC DNA]</scope>
    <source>
        <strain evidence="2">ATCC 49802 / DSM 20745 / S 6022</strain>
    </source>
</reference>
<dbReference type="RefSeq" id="WP_012873494.1">
    <property type="nucleotide sequence ID" value="NC_013524.1"/>
</dbReference>
<evidence type="ECO:0000313" key="1">
    <source>
        <dbReference type="EMBL" id="ACZ40459.1"/>
    </source>
</evidence>
<gene>
    <name evidence="1" type="ordered locus">Sthe_3058</name>
</gene>
<organism evidence="1 2">
    <name type="scientific">Sphaerobacter thermophilus (strain ATCC 49802 / DSM 20745 / KCCM 41009 / NCIMB 13125 / S 6022)</name>
    <dbReference type="NCBI Taxonomy" id="479434"/>
    <lineage>
        <taxon>Bacteria</taxon>
        <taxon>Pseudomonadati</taxon>
        <taxon>Thermomicrobiota</taxon>
        <taxon>Thermomicrobia</taxon>
        <taxon>Sphaerobacterales</taxon>
        <taxon>Sphaerobacterineae</taxon>
        <taxon>Sphaerobacteraceae</taxon>
        <taxon>Sphaerobacter</taxon>
    </lineage>
</organism>
<dbReference type="KEGG" id="sti:Sthe_3058"/>
<evidence type="ECO:0008006" key="3">
    <source>
        <dbReference type="Google" id="ProtNLM"/>
    </source>
</evidence>
<dbReference type="eggNOG" id="ENOG50326SN">
    <property type="taxonomic scope" value="Bacteria"/>
</dbReference>
<dbReference type="EMBL" id="CP001824">
    <property type="protein sequence ID" value="ACZ40459.1"/>
    <property type="molecule type" value="Genomic_DNA"/>
</dbReference>
<accession>D1C9G6</accession>
<dbReference type="STRING" id="479434.Sthe_3058"/>
<dbReference type="HOGENOM" id="CLU_108508_0_0_0"/>
<protein>
    <recommendedName>
        <fullName evidence="3">Helix-turn-helix domain-containing protein</fullName>
    </recommendedName>
</protein>
<name>D1C9G6_SPHTD</name>
<dbReference type="InParanoid" id="D1C9G6"/>
<evidence type="ECO:0000313" key="2">
    <source>
        <dbReference type="Proteomes" id="UP000002027"/>
    </source>
</evidence>
<sequence>MTATAIHQLTTAAHGAAPSVVAAVLRLLQQVDSPAEGAFVARALNALARLTEALDDTTLGDAAGARSDYEVLLDALDAPAALAVLREDDPLVGARLRGLRARARLLAAEGGTLSSTEVADILGITRQAVDKRRKAGRLIGLATGRRGYAYPAWQFVPERGALLPGLEEVLHALREHDPWMQVAFFLTPDVRLQGETPLAVLRRGDVAAVRRAAEVYGEQGAA</sequence>
<proteinExistence type="predicted"/>